<accession>A0AAU9IX87</accession>
<sequence>MGNMMGGAGGAQGPPIPKTQLVRILSKARKLILRRMLEAKRANIEERIQFYKNDADKYKECIMKFAMGQPALIQGALVEVCQEQNVNVASIGSSIQQHMFDPEVQNMISLMQTITGDMCEGQPFPEEFDKERFKEILRIQTAEVAKYTVTDQISSMVAQTASADEVFQLYGLNEIQLGALAIKYESDPDAELRELKERWNEVTRMDLILNQPQRMAPQQHQHGPGCQHNHSH</sequence>
<dbReference type="EMBL" id="CAJZBQ010000014">
    <property type="protein sequence ID" value="CAG9315855.1"/>
    <property type="molecule type" value="Genomic_DNA"/>
</dbReference>
<feature type="coiled-coil region" evidence="1">
    <location>
        <begin position="34"/>
        <end position="61"/>
    </location>
</feature>
<protein>
    <submittedName>
        <fullName evidence="3">Uncharacterized protein</fullName>
    </submittedName>
</protein>
<keyword evidence="1" id="KW-0175">Coiled coil</keyword>
<gene>
    <name evidence="3" type="ORF">BSTOLATCC_MIC14599</name>
</gene>
<organism evidence="3 4">
    <name type="scientific">Blepharisma stoltei</name>
    <dbReference type="NCBI Taxonomy" id="1481888"/>
    <lineage>
        <taxon>Eukaryota</taxon>
        <taxon>Sar</taxon>
        <taxon>Alveolata</taxon>
        <taxon>Ciliophora</taxon>
        <taxon>Postciliodesmatophora</taxon>
        <taxon>Heterotrichea</taxon>
        <taxon>Heterotrichida</taxon>
        <taxon>Blepharismidae</taxon>
        <taxon>Blepharisma</taxon>
    </lineage>
</organism>
<feature type="region of interest" description="Disordered" evidence="2">
    <location>
        <begin position="213"/>
        <end position="232"/>
    </location>
</feature>
<comment type="caution">
    <text evidence="3">The sequence shown here is derived from an EMBL/GenBank/DDBJ whole genome shotgun (WGS) entry which is preliminary data.</text>
</comment>
<evidence type="ECO:0000313" key="4">
    <source>
        <dbReference type="Proteomes" id="UP001162131"/>
    </source>
</evidence>
<proteinExistence type="predicted"/>
<evidence type="ECO:0000256" key="1">
    <source>
        <dbReference type="SAM" id="Coils"/>
    </source>
</evidence>
<evidence type="ECO:0000256" key="2">
    <source>
        <dbReference type="SAM" id="MobiDB-lite"/>
    </source>
</evidence>
<dbReference type="AlphaFoldDB" id="A0AAU9IX87"/>
<reference evidence="3" key="1">
    <citation type="submission" date="2021-09" db="EMBL/GenBank/DDBJ databases">
        <authorList>
            <consortium name="AG Swart"/>
            <person name="Singh M."/>
            <person name="Singh A."/>
            <person name="Seah K."/>
            <person name="Emmerich C."/>
        </authorList>
    </citation>
    <scope>NUCLEOTIDE SEQUENCE</scope>
    <source>
        <strain evidence="3">ATCC30299</strain>
    </source>
</reference>
<feature type="compositionally biased region" description="Low complexity" evidence="2">
    <location>
        <begin position="217"/>
        <end position="232"/>
    </location>
</feature>
<evidence type="ECO:0000313" key="3">
    <source>
        <dbReference type="EMBL" id="CAG9315855.1"/>
    </source>
</evidence>
<keyword evidence="4" id="KW-1185">Reference proteome</keyword>
<dbReference type="Proteomes" id="UP001162131">
    <property type="component" value="Unassembled WGS sequence"/>
</dbReference>
<name>A0AAU9IX87_9CILI</name>